<gene>
    <name evidence="1" type="ORF">J7S20_15125</name>
</gene>
<dbReference type="RefSeq" id="WP_284055099.1">
    <property type="nucleotide sequence ID" value="NZ_JAGRQC010000005.1"/>
</dbReference>
<protein>
    <submittedName>
        <fullName evidence="1">Uncharacterized protein</fullName>
    </submittedName>
</protein>
<dbReference type="EMBL" id="JAGRQC010000005">
    <property type="protein sequence ID" value="MBR0553839.1"/>
    <property type="molecule type" value="Genomic_DNA"/>
</dbReference>
<evidence type="ECO:0000313" key="2">
    <source>
        <dbReference type="Proteomes" id="UP000676996"/>
    </source>
</evidence>
<dbReference type="Proteomes" id="UP000676996">
    <property type="component" value="Unassembled WGS sequence"/>
</dbReference>
<comment type="caution">
    <text evidence="1">The sequence shown here is derived from an EMBL/GenBank/DDBJ whole genome shotgun (WGS) entry which is preliminary data.</text>
</comment>
<keyword evidence="2" id="KW-1185">Reference proteome</keyword>
<accession>A0A8T4INE2</accession>
<organism evidence="1 2">
    <name type="scientific">Stakelama marina</name>
    <dbReference type="NCBI Taxonomy" id="2826939"/>
    <lineage>
        <taxon>Bacteria</taxon>
        <taxon>Pseudomonadati</taxon>
        <taxon>Pseudomonadota</taxon>
        <taxon>Alphaproteobacteria</taxon>
        <taxon>Sphingomonadales</taxon>
        <taxon>Sphingomonadaceae</taxon>
        <taxon>Stakelama</taxon>
    </lineage>
</organism>
<reference evidence="1" key="1">
    <citation type="submission" date="2021-04" db="EMBL/GenBank/DDBJ databases">
        <title>Ouciella asimina sp. nov., isolated from the surface seawater in the hydrothermal field of Okinawa Trough.</title>
        <authorList>
            <person name="Shuang W."/>
        </authorList>
    </citation>
    <scope>NUCLEOTIDE SEQUENCE</scope>
    <source>
        <strain evidence="1">LXI357</strain>
    </source>
</reference>
<proteinExistence type="predicted"/>
<sequence>MSFSNVIQRRQALVFTLRVLLGYPRHRPISNPTAFLAAGPIDAVLRRQLQRMASDLGQDLVVVHLDLETEEPTSLSLAIRRTDTVEIITGCEPYAASETAPLQLLGDGVAWRIGERHALTARKPPAAKRRPRGIAVARRRWLRAAEQLGSVRLEGGRLLERGASLEASVDTNEALAAAAA</sequence>
<dbReference type="AlphaFoldDB" id="A0A8T4INE2"/>
<name>A0A8T4INE2_9SPHN</name>
<evidence type="ECO:0000313" key="1">
    <source>
        <dbReference type="EMBL" id="MBR0553839.1"/>
    </source>
</evidence>